<comment type="caution">
    <text evidence="1">The sequence shown here is derived from an EMBL/GenBank/DDBJ whole genome shotgun (WGS) entry which is preliminary data.</text>
</comment>
<name>A0ACB8ZJ60_ARCLA</name>
<organism evidence="1 2">
    <name type="scientific">Arctium lappa</name>
    <name type="common">Greater burdock</name>
    <name type="synonym">Lappa major</name>
    <dbReference type="NCBI Taxonomy" id="4217"/>
    <lineage>
        <taxon>Eukaryota</taxon>
        <taxon>Viridiplantae</taxon>
        <taxon>Streptophyta</taxon>
        <taxon>Embryophyta</taxon>
        <taxon>Tracheophyta</taxon>
        <taxon>Spermatophyta</taxon>
        <taxon>Magnoliopsida</taxon>
        <taxon>eudicotyledons</taxon>
        <taxon>Gunneridae</taxon>
        <taxon>Pentapetalae</taxon>
        <taxon>asterids</taxon>
        <taxon>campanulids</taxon>
        <taxon>Asterales</taxon>
        <taxon>Asteraceae</taxon>
        <taxon>Carduoideae</taxon>
        <taxon>Cardueae</taxon>
        <taxon>Arctiinae</taxon>
        <taxon>Arctium</taxon>
    </lineage>
</organism>
<reference evidence="2" key="1">
    <citation type="journal article" date="2022" name="Mol. Ecol. Resour.">
        <title>The genomes of chicory, endive, great burdock and yacon provide insights into Asteraceae palaeo-polyploidization history and plant inulin production.</title>
        <authorList>
            <person name="Fan W."/>
            <person name="Wang S."/>
            <person name="Wang H."/>
            <person name="Wang A."/>
            <person name="Jiang F."/>
            <person name="Liu H."/>
            <person name="Zhao H."/>
            <person name="Xu D."/>
            <person name="Zhang Y."/>
        </authorList>
    </citation>
    <scope>NUCLEOTIDE SEQUENCE [LARGE SCALE GENOMIC DNA]</scope>
    <source>
        <strain evidence="2">cv. Niubang</strain>
    </source>
</reference>
<protein>
    <submittedName>
        <fullName evidence="1">Uncharacterized protein</fullName>
    </submittedName>
</protein>
<keyword evidence="2" id="KW-1185">Reference proteome</keyword>
<gene>
    <name evidence="1" type="ORF">L6452_30665</name>
</gene>
<dbReference type="EMBL" id="CM042056">
    <property type="protein sequence ID" value="KAI3697572.1"/>
    <property type="molecule type" value="Genomic_DNA"/>
</dbReference>
<evidence type="ECO:0000313" key="1">
    <source>
        <dbReference type="EMBL" id="KAI3697572.1"/>
    </source>
</evidence>
<accession>A0ACB8ZJ60</accession>
<sequence length="288" mass="31327">MLTRHEDLERRQAEKWASDRAYQESLERRIVEVERQFSAWKIPSQQQGGQPSQPDDIPHGFGSPYFGGSSQYTDNSSSGLGTFDDLLGSQFVTPPQKIIHGFGAAYTGITQGQHTQHGTFGALLHDSGAQQMGLEGFVGALFQDTPHPAVSQDTQIRPSVVVIQRPQREKCPGKSLCPPFTALPPSTRPPIQHRPSKVPHPLGKQMLPPLLPPLLLLLPITLHPLLPKGGMIMICRIIGLGAYPPMLLVGTSGDYYSVCRARGGSKMITSTDGFGLSASRVRPVPLGR</sequence>
<proteinExistence type="predicted"/>
<reference evidence="1 2" key="2">
    <citation type="journal article" date="2022" name="Mol. Ecol. Resour.">
        <title>The genomes of chicory, endive, great burdock and yacon provide insights into Asteraceae paleo-polyploidization history and plant inulin production.</title>
        <authorList>
            <person name="Fan W."/>
            <person name="Wang S."/>
            <person name="Wang H."/>
            <person name="Wang A."/>
            <person name="Jiang F."/>
            <person name="Liu H."/>
            <person name="Zhao H."/>
            <person name="Xu D."/>
            <person name="Zhang Y."/>
        </authorList>
    </citation>
    <scope>NUCLEOTIDE SEQUENCE [LARGE SCALE GENOMIC DNA]</scope>
    <source>
        <strain evidence="2">cv. Niubang</strain>
    </source>
</reference>
<dbReference type="Proteomes" id="UP001055879">
    <property type="component" value="Linkage Group LG10"/>
</dbReference>
<evidence type="ECO:0000313" key="2">
    <source>
        <dbReference type="Proteomes" id="UP001055879"/>
    </source>
</evidence>